<dbReference type="GO" id="GO:0006955">
    <property type="term" value="P:immune response"/>
    <property type="evidence" value="ECO:0007669"/>
    <property type="project" value="InterPro"/>
</dbReference>
<dbReference type="HOGENOM" id="CLU_152286_0_0_1"/>
<feature type="chain" id="PRO_5035170268" description="Granulocyte-macrophage colony-stimulating factor" evidence="13">
    <location>
        <begin position="18"/>
        <end position="144"/>
    </location>
</feature>
<evidence type="ECO:0000256" key="6">
    <source>
        <dbReference type="ARBA" id="ARBA00022525"/>
    </source>
</evidence>
<dbReference type="GO" id="GO:0001892">
    <property type="term" value="P:embryonic placenta development"/>
    <property type="evidence" value="ECO:0007669"/>
    <property type="project" value="Ensembl"/>
</dbReference>
<dbReference type="Gene3D" id="1.20.1250.10">
    <property type="match status" value="1"/>
</dbReference>
<gene>
    <name evidence="14" type="primary">CSF2</name>
</gene>
<dbReference type="OMA" id="SCETQII"/>
<comment type="function">
    <text evidence="1">Cytokine that stimulates the growth and differentiation of hematopoietic precursor cells from various lineages, including granulocytes, macrophages, eosinophils and erythrocytes.</text>
</comment>
<dbReference type="GO" id="GO:0010744">
    <property type="term" value="P:positive regulation of macrophage derived foam cell differentiation"/>
    <property type="evidence" value="ECO:0007669"/>
    <property type="project" value="Ensembl"/>
</dbReference>
<dbReference type="GO" id="GO:0005125">
    <property type="term" value="F:cytokine activity"/>
    <property type="evidence" value="ECO:0007669"/>
    <property type="project" value="UniProtKB-KW"/>
</dbReference>
<reference evidence="14" key="3">
    <citation type="submission" date="2025-09" db="UniProtKB">
        <authorList>
            <consortium name="Ensembl"/>
        </authorList>
    </citation>
    <scope>IDENTIFICATION</scope>
</reference>
<dbReference type="GO" id="GO:0030224">
    <property type="term" value="P:monocyte differentiation"/>
    <property type="evidence" value="ECO:0007669"/>
    <property type="project" value="Ensembl"/>
</dbReference>
<sequence length="144" mass="16193">MWLQGLLLLGTVACSISAPARSPSPGMQPWEHVNAIQEARRLLNLSRDTAAEMNKTVEVVSEMFDLQEPSCVQTRLELYKQGLQGSLTKLKGPLTMMASHYKQHCPPTPETSCATQIITFQSFKENLKDFLLVIPFDCWEPVQE</sequence>
<dbReference type="GO" id="GO:0097011">
    <property type="term" value="P:cellular response to granulocyte macrophage colony-stimulating factor stimulus"/>
    <property type="evidence" value="ECO:0007669"/>
    <property type="project" value="Ensembl"/>
</dbReference>
<dbReference type="SUPFAM" id="SSF47266">
    <property type="entry name" value="4-helical cytokines"/>
    <property type="match status" value="1"/>
</dbReference>
<dbReference type="GO" id="GO:0007259">
    <property type="term" value="P:cell surface receptor signaling pathway via JAK-STAT"/>
    <property type="evidence" value="ECO:0007669"/>
    <property type="project" value="Ensembl"/>
</dbReference>
<dbReference type="GO" id="GO:2001240">
    <property type="term" value="P:negative regulation of extrinsic apoptotic signaling pathway in absence of ligand"/>
    <property type="evidence" value="ECO:0007669"/>
    <property type="project" value="Ensembl"/>
</dbReference>
<keyword evidence="9" id="KW-1015">Disulfide bond</keyword>
<dbReference type="GO" id="GO:0030223">
    <property type="term" value="P:neutrophil differentiation"/>
    <property type="evidence" value="ECO:0007669"/>
    <property type="project" value="Ensembl"/>
</dbReference>
<evidence type="ECO:0000256" key="11">
    <source>
        <dbReference type="ARBA" id="ARBA00025874"/>
    </source>
</evidence>
<dbReference type="GO" id="GO:0008283">
    <property type="term" value="P:cell population proliferation"/>
    <property type="evidence" value="ECO:0007669"/>
    <property type="project" value="Ensembl"/>
</dbReference>
<comment type="subcellular location">
    <subcellularLocation>
        <location evidence="2">Secreted</location>
    </subcellularLocation>
</comment>
<dbReference type="GO" id="GO:0070665">
    <property type="term" value="P:positive regulation of leukocyte proliferation"/>
    <property type="evidence" value="ECO:0007669"/>
    <property type="project" value="Ensembl"/>
</dbReference>
<evidence type="ECO:0000313" key="15">
    <source>
        <dbReference type="Proteomes" id="UP000028761"/>
    </source>
</evidence>
<dbReference type="GO" id="GO:0032747">
    <property type="term" value="P:positive regulation of interleukin-23 production"/>
    <property type="evidence" value="ECO:0007669"/>
    <property type="project" value="Ensembl"/>
</dbReference>
<dbReference type="GO" id="GO:0043011">
    <property type="term" value="P:myeloid dendritic cell differentiation"/>
    <property type="evidence" value="ECO:0007669"/>
    <property type="project" value="Ensembl"/>
</dbReference>
<dbReference type="Proteomes" id="UP000028761">
    <property type="component" value="Chromosome 5"/>
</dbReference>
<dbReference type="InterPro" id="IPR009079">
    <property type="entry name" value="4_helix_cytokine-like_core"/>
</dbReference>
<dbReference type="GO" id="GO:0030225">
    <property type="term" value="P:macrophage differentiation"/>
    <property type="evidence" value="ECO:0007669"/>
    <property type="project" value="Ensembl"/>
</dbReference>
<dbReference type="PANTHER" id="PTHR10059:SF0">
    <property type="entry name" value="GRANULOCYTE-MACROPHAGE COLONY-STIMULATING FACTOR"/>
    <property type="match status" value="1"/>
</dbReference>
<evidence type="ECO:0000256" key="12">
    <source>
        <dbReference type="ARBA" id="ARBA00029601"/>
    </source>
</evidence>
<dbReference type="PRINTS" id="PR00693">
    <property type="entry name" value="GMCSFACTOR"/>
</dbReference>
<evidence type="ECO:0000256" key="10">
    <source>
        <dbReference type="ARBA" id="ARBA00023180"/>
    </source>
</evidence>
<protein>
    <recommendedName>
        <fullName evidence="4">Granulocyte-macrophage colony-stimulating factor</fullName>
    </recommendedName>
    <alternativeName>
        <fullName evidence="12">Colony-stimulating factor</fullName>
    </alternativeName>
</protein>
<dbReference type="GO" id="GO:0005129">
    <property type="term" value="F:granulocyte macrophage colony-stimulating factor receptor binding"/>
    <property type="evidence" value="ECO:0007669"/>
    <property type="project" value="InterPro"/>
</dbReference>
<dbReference type="GO" id="GO:0071803">
    <property type="term" value="P:positive regulation of podosome assembly"/>
    <property type="evidence" value="ECO:0007669"/>
    <property type="project" value="Ensembl"/>
</dbReference>
<accession>A0A096MTL3</accession>
<dbReference type="GO" id="GO:0038157">
    <property type="term" value="P:granulocyte-macrophage colony-stimulating factor signaling pathway"/>
    <property type="evidence" value="ECO:0007669"/>
    <property type="project" value="Ensembl"/>
</dbReference>
<evidence type="ECO:0000313" key="14">
    <source>
        <dbReference type="Ensembl" id="ENSPANP00000003147.2"/>
    </source>
</evidence>
<dbReference type="Ensembl" id="ENSPANT00000017346.3">
    <property type="protein sequence ID" value="ENSPANP00000003147.2"/>
    <property type="gene ID" value="ENSPANG00000010837.3"/>
</dbReference>
<evidence type="ECO:0000256" key="9">
    <source>
        <dbReference type="ARBA" id="ARBA00023157"/>
    </source>
</evidence>
<evidence type="ECO:0000256" key="2">
    <source>
        <dbReference type="ARBA" id="ARBA00004613"/>
    </source>
</evidence>
<dbReference type="Pfam" id="PF01109">
    <property type="entry name" value="GM_CSF"/>
    <property type="match status" value="1"/>
</dbReference>
<keyword evidence="8" id="KW-0339">Growth factor</keyword>
<dbReference type="PANTHER" id="PTHR10059">
    <property type="entry name" value="GRANULOCYTE-MACROPHAGE COLONY-STIMULATING FACTOR GM-CSF"/>
    <property type="match status" value="1"/>
</dbReference>
<dbReference type="FunFam" id="1.20.1250.10:FF:000028">
    <property type="entry name" value="Granulocyte-macrophage colony-stimulating factor"/>
    <property type="match status" value="1"/>
</dbReference>
<evidence type="ECO:0000256" key="1">
    <source>
        <dbReference type="ARBA" id="ARBA00003164"/>
    </source>
</evidence>
<evidence type="ECO:0000256" key="4">
    <source>
        <dbReference type="ARBA" id="ARBA00018697"/>
    </source>
</evidence>
<dbReference type="GO" id="GO:0045892">
    <property type="term" value="P:negative regulation of DNA-templated transcription"/>
    <property type="evidence" value="ECO:0007669"/>
    <property type="project" value="Ensembl"/>
</dbReference>
<evidence type="ECO:0000256" key="8">
    <source>
        <dbReference type="ARBA" id="ARBA00023030"/>
    </source>
</evidence>
<comment type="similarity">
    <text evidence="3">Belongs to the GM-CSF family.</text>
</comment>
<dbReference type="CDD" id="cd00040">
    <property type="entry name" value="CSF2"/>
    <property type="match status" value="1"/>
</dbReference>
<feature type="signal peptide" evidence="13">
    <location>
        <begin position="1"/>
        <end position="17"/>
    </location>
</feature>
<reference evidence="14 15" key="1">
    <citation type="submission" date="2012-03" db="EMBL/GenBank/DDBJ databases">
        <title>Whole Genome Assembly of Papio anubis.</title>
        <authorList>
            <person name="Liu Y.L."/>
            <person name="Abraham K.A."/>
            <person name="Akbar H.A."/>
            <person name="Ali S.A."/>
            <person name="Anosike U.A."/>
            <person name="Aqrawi P.A."/>
            <person name="Arias F.A."/>
            <person name="Attaway T.A."/>
            <person name="Awwad R.A."/>
            <person name="Babu C.B."/>
            <person name="Bandaranaike D.B."/>
            <person name="Battles P.B."/>
            <person name="Bell A.B."/>
            <person name="Beltran B.B."/>
            <person name="Berhane-Mersha D.B."/>
            <person name="Bess C.B."/>
            <person name="Bickham C.B."/>
            <person name="Bolden T.B."/>
            <person name="Carter K.C."/>
            <person name="Chau D.C."/>
            <person name="Chavez A.C."/>
            <person name="Clerc-Blankenburg K.C."/>
            <person name="Coyle M.C."/>
            <person name="Dao M.D."/>
            <person name="Davila M.L.D."/>
            <person name="Davy-Carroll L.D."/>
            <person name="Denson S.D."/>
            <person name="Dinh H.D."/>
            <person name="Fernandez S.F."/>
            <person name="Fernando P.F."/>
            <person name="Forbes L.F."/>
            <person name="Francis C.F."/>
            <person name="Francisco L.F."/>
            <person name="Fu Q.F."/>
            <person name="Garcia-Iii R.G."/>
            <person name="Garrett T.G."/>
            <person name="Gross S.G."/>
            <person name="Gubbala S.G."/>
            <person name="Hirani K.H."/>
            <person name="Hogues M.H."/>
            <person name="Hollins B.H."/>
            <person name="Jackson L.J."/>
            <person name="Javaid M.J."/>
            <person name="Jhangiani S.J."/>
            <person name="Johnson A.J."/>
            <person name="Johnson B.J."/>
            <person name="Jones J.J."/>
            <person name="Joshi V.J."/>
            <person name="Kalu J.K."/>
            <person name="Khan N.K."/>
            <person name="Korchina V.K."/>
            <person name="Kovar C.K."/>
            <person name="Lago L.L."/>
            <person name="Lara F.L."/>
            <person name="Le T.-K.L."/>
            <person name="Lee S.L."/>
            <person name="Legall-Iii F.L."/>
            <person name="Lemon S.L."/>
            <person name="Liu J.L."/>
            <person name="Liu Y.-S.L."/>
            <person name="Liyanage D.L."/>
            <person name="Lopez J.L."/>
            <person name="Lorensuhewa L.L."/>
            <person name="Mata R.M."/>
            <person name="Mathew T.M."/>
            <person name="Mercado C.M."/>
            <person name="Mercado I.M."/>
            <person name="Morales K.M."/>
            <person name="Morgan M.M."/>
            <person name="Munidasa M.M."/>
            <person name="Ngo D.N."/>
            <person name="Nguyen L.N."/>
            <person name="Nguyen T.N."/>
            <person name="Nguyen N.N."/>
            <person name="Obregon M.O."/>
            <person name="Okwuonu G.O."/>
            <person name="Ongeri F.O."/>
            <person name="Onwere C.O."/>
            <person name="Osifeso I.O."/>
            <person name="Parra A.P."/>
            <person name="Patil S.P."/>
            <person name="Perez A.P."/>
            <person name="Perez Y.P."/>
            <person name="Pham C.P."/>
            <person name="Pu L.-L.P."/>
            <person name="Puazo M.P."/>
            <person name="Quiroz J.Q."/>
            <person name="Rouhana J.R."/>
            <person name="Ruiz M.R."/>
            <person name="Ruiz S.-J.R."/>
            <person name="Saada N.S."/>
            <person name="Santibanez J.S."/>
            <person name="Scheel M.S."/>
            <person name="Schneider B.S."/>
            <person name="Simmons D.S."/>
            <person name="Sisson I.S."/>
            <person name="Tang L.-Y.T."/>
            <person name="Thornton R.T."/>
            <person name="Tisius J.T."/>
            <person name="Toledanes G.T."/>
            <person name="Trejos Z.T."/>
            <person name="Usmani K.U."/>
            <person name="Varghese R.V."/>
            <person name="Vattathil S.V."/>
            <person name="Vee V.V."/>
            <person name="Walker D.W."/>
            <person name="Weissenberger G.W."/>
            <person name="White C.W."/>
            <person name="Williams A.W."/>
            <person name="Woodworth J.W."/>
            <person name="Wright R.W."/>
            <person name="Zhu Y.Z."/>
            <person name="Han Y.H."/>
            <person name="Newsham I.N."/>
            <person name="Nazareth L.N."/>
            <person name="Worley K.W."/>
            <person name="Muzny D.M."/>
            <person name="Rogers J.R."/>
            <person name="Gibbs R.G."/>
        </authorList>
    </citation>
    <scope>NUCLEOTIDE SEQUENCE [LARGE SCALE GENOMIC DNA]</scope>
</reference>
<keyword evidence="15" id="KW-1185">Reference proteome</keyword>
<evidence type="ECO:0000256" key="3">
    <source>
        <dbReference type="ARBA" id="ARBA00009378"/>
    </source>
</evidence>
<dbReference type="GO" id="GO:0005615">
    <property type="term" value="C:extracellular space"/>
    <property type="evidence" value="ECO:0007669"/>
    <property type="project" value="UniProtKB-KW"/>
</dbReference>
<dbReference type="GO" id="GO:0008083">
    <property type="term" value="F:growth factor activity"/>
    <property type="evidence" value="ECO:0007669"/>
    <property type="project" value="UniProtKB-KW"/>
</dbReference>
<dbReference type="SMART" id="SM00040">
    <property type="entry name" value="CSF2"/>
    <property type="match status" value="1"/>
</dbReference>
<evidence type="ECO:0000256" key="13">
    <source>
        <dbReference type="SAM" id="SignalP"/>
    </source>
</evidence>
<reference evidence="14" key="2">
    <citation type="submission" date="2025-08" db="UniProtKB">
        <authorList>
            <consortium name="Ensembl"/>
        </authorList>
    </citation>
    <scope>IDENTIFICATION</scope>
</reference>
<organism evidence="14 15">
    <name type="scientific">Papio anubis</name>
    <name type="common">Olive baboon</name>
    <dbReference type="NCBI Taxonomy" id="9555"/>
    <lineage>
        <taxon>Eukaryota</taxon>
        <taxon>Metazoa</taxon>
        <taxon>Chordata</taxon>
        <taxon>Craniata</taxon>
        <taxon>Vertebrata</taxon>
        <taxon>Euteleostomi</taxon>
        <taxon>Mammalia</taxon>
        <taxon>Eutheria</taxon>
        <taxon>Euarchontoglires</taxon>
        <taxon>Primates</taxon>
        <taxon>Haplorrhini</taxon>
        <taxon>Catarrhini</taxon>
        <taxon>Cercopithecidae</taxon>
        <taxon>Cercopithecinae</taxon>
        <taxon>Papio</taxon>
    </lineage>
</organism>
<keyword evidence="6" id="KW-0964">Secreted</keyword>
<evidence type="ECO:0000256" key="5">
    <source>
        <dbReference type="ARBA" id="ARBA00022514"/>
    </source>
</evidence>
<proteinExistence type="inferred from homology"/>
<keyword evidence="10" id="KW-0325">Glycoprotein</keyword>
<dbReference type="AlphaFoldDB" id="A0A096MTL3"/>
<dbReference type="InterPro" id="IPR000773">
    <property type="entry name" value="GM_colony-stim-fac"/>
</dbReference>
<comment type="subunit">
    <text evidence="11">Monomer. The signaling GM-CSF receptor complex is a dodecamer of two head-to-head hexamers of two alpha, two beta, and two ligand subunits.</text>
</comment>
<name>A0A096MTL3_PAPAN</name>
<keyword evidence="7 13" id="KW-0732">Signal</keyword>
<keyword evidence="5" id="KW-0202">Cytokine</keyword>
<dbReference type="PROSITE" id="PS00702">
    <property type="entry name" value="GM_CSF"/>
    <property type="match status" value="1"/>
</dbReference>
<dbReference type="GeneTree" id="ENSGT00390000013425"/>
<evidence type="ECO:0000256" key="7">
    <source>
        <dbReference type="ARBA" id="ARBA00022729"/>
    </source>
</evidence>
<dbReference type="GO" id="GO:0030526">
    <property type="term" value="C:granulocyte macrophage colony-stimulating factor receptor complex"/>
    <property type="evidence" value="ECO:0007669"/>
    <property type="project" value="Ensembl"/>
</dbReference>